<reference evidence="1" key="2">
    <citation type="journal article" date="2024" name="Plant">
        <title>Genomic evolution and insights into agronomic trait innovations of Sesamum species.</title>
        <authorList>
            <person name="Miao H."/>
            <person name="Wang L."/>
            <person name="Qu L."/>
            <person name="Liu H."/>
            <person name="Sun Y."/>
            <person name="Le M."/>
            <person name="Wang Q."/>
            <person name="Wei S."/>
            <person name="Zheng Y."/>
            <person name="Lin W."/>
            <person name="Duan Y."/>
            <person name="Cao H."/>
            <person name="Xiong S."/>
            <person name="Wang X."/>
            <person name="Wei L."/>
            <person name="Li C."/>
            <person name="Ma Q."/>
            <person name="Ju M."/>
            <person name="Zhao R."/>
            <person name="Li G."/>
            <person name="Mu C."/>
            <person name="Tian Q."/>
            <person name="Mei H."/>
            <person name="Zhang T."/>
            <person name="Gao T."/>
            <person name="Zhang H."/>
        </authorList>
    </citation>
    <scope>NUCLEOTIDE SEQUENCE</scope>
    <source>
        <strain evidence="1">G02</strain>
    </source>
</reference>
<dbReference type="PANTHER" id="PTHR42842">
    <property type="entry name" value="FAD/NAD(P)-BINDING OXIDOREDUCTASE"/>
    <property type="match status" value="1"/>
</dbReference>
<dbReference type="AlphaFoldDB" id="A0AAW2THT6"/>
<dbReference type="InterPro" id="IPR028348">
    <property type="entry name" value="FAD-binding_protein"/>
</dbReference>
<evidence type="ECO:0000313" key="1">
    <source>
        <dbReference type="EMBL" id="KAL0404219.1"/>
    </source>
</evidence>
<proteinExistence type="predicted"/>
<name>A0AAW2THT6_SESRA</name>
<dbReference type="EMBL" id="JACGWJ010000008">
    <property type="protein sequence ID" value="KAL0404219.1"/>
    <property type="molecule type" value="Genomic_DNA"/>
</dbReference>
<protein>
    <submittedName>
        <fullName evidence="1">Uncharacterized protein</fullName>
    </submittedName>
</protein>
<gene>
    <name evidence="1" type="ORF">Sradi_2062700</name>
</gene>
<comment type="caution">
    <text evidence="1">The sequence shown here is derived from an EMBL/GenBank/DDBJ whole genome shotgun (WGS) entry which is preliminary data.</text>
</comment>
<reference evidence="1" key="1">
    <citation type="submission" date="2020-06" db="EMBL/GenBank/DDBJ databases">
        <authorList>
            <person name="Li T."/>
            <person name="Hu X."/>
            <person name="Zhang T."/>
            <person name="Song X."/>
            <person name="Zhang H."/>
            <person name="Dai N."/>
            <person name="Sheng W."/>
            <person name="Hou X."/>
            <person name="Wei L."/>
        </authorList>
    </citation>
    <scope>NUCLEOTIDE SEQUENCE</scope>
    <source>
        <strain evidence="1">G02</strain>
        <tissue evidence="1">Leaf</tissue>
    </source>
</reference>
<accession>A0AAW2THT6</accession>
<organism evidence="1">
    <name type="scientific">Sesamum radiatum</name>
    <name type="common">Black benniseed</name>
    <dbReference type="NCBI Taxonomy" id="300843"/>
    <lineage>
        <taxon>Eukaryota</taxon>
        <taxon>Viridiplantae</taxon>
        <taxon>Streptophyta</taxon>
        <taxon>Embryophyta</taxon>
        <taxon>Tracheophyta</taxon>
        <taxon>Spermatophyta</taxon>
        <taxon>Magnoliopsida</taxon>
        <taxon>eudicotyledons</taxon>
        <taxon>Gunneridae</taxon>
        <taxon>Pentapetalae</taxon>
        <taxon>asterids</taxon>
        <taxon>lamiids</taxon>
        <taxon>Lamiales</taxon>
        <taxon>Pedaliaceae</taxon>
        <taxon>Sesamum</taxon>
    </lineage>
</organism>
<dbReference type="PANTHER" id="PTHR42842:SF3">
    <property type="entry name" value="FAD_NAD(P)-BINDING OXIDOREDUCTASE FAMILY PROTEIN"/>
    <property type="match status" value="1"/>
</dbReference>
<sequence length="121" mass="14090">MPIISHNLTFSFNKLSFSSSNSKFQFTIFKQSLHFPPSLHVRCAKKAKRTGKLRYPSERKKLRPQQHTEIDATRKLEGVWRLSRLGVSVHEDPGKDFWCVSEALLKEIARVLEFPVRSHEL</sequence>